<dbReference type="Gramene" id="A06p23370.2_BraZ1">
    <property type="protein sequence ID" value="A06p23370.2_BraZ1.CDS.1"/>
    <property type="gene ID" value="A06g23370.2_BraZ1"/>
</dbReference>
<accession>A0A3P5Z3F9</accession>
<sequence length="59" mass="6593">MDSLGVIADEDVNTNADVEVGMDAYVADDNDVITKEFNMSFGFQFRVRCCSAEMRFCLS</sequence>
<evidence type="ECO:0000313" key="1">
    <source>
        <dbReference type="EMBL" id="CAG7870097.1"/>
    </source>
</evidence>
<dbReference type="EMBL" id="LS974622">
    <property type="protein sequence ID" value="CAG7870097.1"/>
    <property type="molecule type" value="Genomic_DNA"/>
</dbReference>
<dbReference type="Proteomes" id="UP000694005">
    <property type="component" value="Chromosome A06"/>
</dbReference>
<evidence type="ECO:0000313" key="2">
    <source>
        <dbReference type="EMBL" id="VDC66748.1"/>
    </source>
</evidence>
<protein>
    <submittedName>
        <fullName evidence="1">Uncharacterized protein</fullName>
    </submittedName>
</protein>
<proteinExistence type="predicted"/>
<gene>
    <name evidence="2" type="ORF">BRAA06T25288Z</name>
    <name evidence="1" type="ORF">BRAPAZ1V2_A06P23370.2</name>
</gene>
<dbReference type="EMBL" id="LR031569">
    <property type="protein sequence ID" value="VDC66748.1"/>
    <property type="molecule type" value="Genomic_DNA"/>
</dbReference>
<reference evidence="2" key="1">
    <citation type="submission" date="2018-11" db="EMBL/GenBank/DDBJ databases">
        <authorList>
            <consortium name="Genoscope - CEA"/>
            <person name="William W."/>
        </authorList>
    </citation>
    <scope>NUCLEOTIDE SEQUENCE</scope>
</reference>
<dbReference type="AlphaFoldDB" id="A0A3P5Z3F9"/>
<organism evidence="2">
    <name type="scientific">Brassica campestris</name>
    <name type="common">Field mustard</name>
    <dbReference type="NCBI Taxonomy" id="3711"/>
    <lineage>
        <taxon>Eukaryota</taxon>
        <taxon>Viridiplantae</taxon>
        <taxon>Streptophyta</taxon>
        <taxon>Embryophyta</taxon>
        <taxon>Tracheophyta</taxon>
        <taxon>Spermatophyta</taxon>
        <taxon>Magnoliopsida</taxon>
        <taxon>eudicotyledons</taxon>
        <taxon>Gunneridae</taxon>
        <taxon>Pentapetalae</taxon>
        <taxon>rosids</taxon>
        <taxon>malvids</taxon>
        <taxon>Brassicales</taxon>
        <taxon>Brassicaceae</taxon>
        <taxon>Brassiceae</taxon>
        <taxon>Brassica</taxon>
    </lineage>
</organism>
<name>A0A3P5Z3F9_BRACM</name>